<feature type="active site" evidence="2">
    <location>
        <position position="207"/>
    </location>
</feature>
<dbReference type="OrthoDB" id="6882680at2"/>
<dbReference type="InterPro" id="IPR029510">
    <property type="entry name" value="Ald_DH_CS_GLU"/>
</dbReference>
<dbReference type="AlphaFoldDB" id="A0A2T8F4Z4"/>
<dbReference type="Pfam" id="PF00171">
    <property type="entry name" value="Aldedh"/>
    <property type="match status" value="1"/>
</dbReference>
<dbReference type="Gene3D" id="3.40.309.10">
    <property type="entry name" value="Aldehyde Dehydrogenase, Chain A, domain 2"/>
    <property type="match status" value="1"/>
</dbReference>
<evidence type="ECO:0000256" key="3">
    <source>
        <dbReference type="RuleBase" id="RU003345"/>
    </source>
</evidence>
<dbReference type="Proteomes" id="UP000246018">
    <property type="component" value="Unassembled WGS sequence"/>
</dbReference>
<evidence type="ECO:0000259" key="4">
    <source>
        <dbReference type="Pfam" id="PF00171"/>
    </source>
</evidence>
<evidence type="ECO:0000313" key="6">
    <source>
        <dbReference type="Proteomes" id="UP000246018"/>
    </source>
</evidence>
<evidence type="ECO:0000313" key="5">
    <source>
        <dbReference type="EMBL" id="PVG80785.1"/>
    </source>
</evidence>
<organism evidence="5 6">
    <name type="scientific">Nocardioides gansuensis</name>
    <dbReference type="NCBI Taxonomy" id="2138300"/>
    <lineage>
        <taxon>Bacteria</taxon>
        <taxon>Bacillati</taxon>
        <taxon>Actinomycetota</taxon>
        <taxon>Actinomycetes</taxon>
        <taxon>Propionibacteriales</taxon>
        <taxon>Nocardioidaceae</taxon>
        <taxon>Nocardioides</taxon>
    </lineage>
</organism>
<dbReference type="InterPro" id="IPR016162">
    <property type="entry name" value="Ald_DH_N"/>
</dbReference>
<dbReference type="PANTHER" id="PTHR11699">
    <property type="entry name" value="ALDEHYDE DEHYDROGENASE-RELATED"/>
    <property type="match status" value="1"/>
</dbReference>
<dbReference type="GO" id="GO:0016620">
    <property type="term" value="F:oxidoreductase activity, acting on the aldehyde or oxo group of donors, NAD or NADP as acceptor"/>
    <property type="evidence" value="ECO:0007669"/>
    <property type="project" value="InterPro"/>
</dbReference>
<dbReference type="SUPFAM" id="SSF53720">
    <property type="entry name" value="ALDH-like"/>
    <property type="match status" value="1"/>
</dbReference>
<protein>
    <submittedName>
        <fullName evidence="5">Aldehyde dehydrogenase</fullName>
    </submittedName>
</protein>
<name>A0A2T8F4Z4_9ACTN</name>
<dbReference type="InterPro" id="IPR016163">
    <property type="entry name" value="Ald_DH_C"/>
</dbReference>
<gene>
    <name evidence="5" type="ORF">DDE18_21275</name>
</gene>
<comment type="similarity">
    <text evidence="3">Belongs to the aldehyde dehydrogenase family.</text>
</comment>
<keyword evidence="6" id="KW-1185">Reference proteome</keyword>
<dbReference type="EMBL" id="QDGZ01000013">
    <property type="protein sequence ID" value="PVG80785.1"/>
    <property type="molecule type" value="Genomic_DNA"/>
</dbReference>
<sequence length="446" mass="47709">MSDVRAKVEELRRAAPAWEARGPWERLQVLEQWVQELRAHRHELRDALVRDTGRVVLSDMEIDAVLSSVQRHGRWLAEVLPEQRPRPSSDPGVTITDASEPIGVAGVISPWNFPLQLALIDAVPALLMGCPVIVKPTEVCPAFVGPLRRTIEAVPALAEVLAIVEGGPETGREIVASVDVVCFTGSVATGRQVAVAAAEAFVPAFLELGGKDAALVAVGADLDVAAAALVWGGTANTGQSCMSIERVYVEEAVAEQLVDRLVTQARRVGLHGVDEGGELGPFIDPRQADVVLGQVRSAVAAGATVLTGGEVEVHEGRPYMRPTVVTAVDHSMELMTEETFGPVLPVMAVPDMDEAVRLANDTRYGLSGAVFGPQDTAPALAARLHAGGLSVNDVLLTGMVPEGEKQAFKLSGMGPSRMGPASLRRFRRQRVVLTRQQPARQPWWYA</sequence>
<dbReference type="Gene3D" id="3.40.605.10">
    <property type="entry name" value="Aldehyde Dehydrogenase, Chain A, domain 1"/>
    <property type="match status" value="1"/>
</dbReference>
<proteinExistence type="inferred from homology"/>
<dbReference type="PROSITE" id="PS00687">
    <property type="entry name" value="ALDEHYDE_DEHYDR_GLU"/>
    <property type="match status" value="1"/>
</dbReference>
<feature type="domain" description="Aldehyde dehydrogenase" evidence="4">
    <location>
        <begin position="2"/>
        <end position="431"/>
    </location>
</feature>
<comment type="caution">
    <text evidence="5">The sequence shown here is derived from an EMBL/GenBank/DDBJ whole genome shotgun (WGS) entry which is preliminary data.</text>
</comment>
<reference evidence="5 6" key="1">
    <citation type="submission" date="2018-04" db="EMBL/GenBank/DDBJ databases">
        <title>Genome of Nocardioides gansuensis WSJ-1.</title>
        <authorList>
            <person name="Wu S."/>
            <person name="Wang G."/>
        </authorList>
    </citation>
    <scope>NUCLEOTIDE SEQUENCE [LARGE SCALE GENOMIC DNA]</scope>
    <source>
        <strain evidence="5 6">WSJ-1</strain>
    </source>
</reference>
<evidence type="ECO:0000256" key="2">
    <source>
        <dbReference type="PROSITE-ProRule" id="PRU10007"/>
    </source>
</evidence>
<evidence type="ECO:0000256" key="1">
    <source>
        <dbReference type="ARBA" id="ARBA00023002"/>
    </source>
</evidence>
<accession>A0A2T8F4Z4</accession>
<keyword evidence="1 3" id="KW-0560">Oxidoreductase</keyword>
<dbReference type="InterPro" id="IPR015590">
    <property type="entry name" value="Aldehyde_DH_dom"/>
</dbReference>
<dbReference type="RefSeq" id="WP_116574398.1">
    <property type="nucleotide sequence ID" value="NZ_QDGZ01000013.1"/>
</dbReference>
<dbReference type="InterPro" id="IPR016161">
    <property type="entry name" value="Ald_DH/histidinol_DH"/>
</dbReference>